<evidence type="ECO:0000313" key="5">
    <source>
        <dbReference type="Proteomes" id="UP001586593"/>
    </source>
</evidence>
<evidence type="ECO:0000256" key="1">
    <source>
        <dbReference type="PROSITE-ProRule" id="PRU00042"/>
    </source>
</evidence>
<dbReference type="EMBL" id="JAZHXJ010002519">
    <property type="protein sequence ID" value="KAL1838163.1"/>
    <property type="molecule type" value="Genomic_DNA"/>
</dbReference>
<dbReference type="Pfam" id="PF00096">
    <property type="entry name" value="zf-C2H2"/>
    <property type="match status" value="1"/>
</dbReference>
<feature type="domain" description="C2H2-type" evidence="3">
    <location>
        <begin position="17"/>
        <end position="39"/>
    </location>
</feature>
<dbReference type="InterPro" id="IPR036236">
    <property type="entry name" value="Znf_C2H2_sf"/>
</dbReference>
<keyword evidence="1" id="KW-0479">Metal-binding</keyword>
<evidence type="ECO:0000256" key="2">
    <source>
        <dbReference type="SAM" id="MobiDB-lite"/>
    </source>
</evidence>
<dbReference type="SUPFAM" id="SSF57667">
    <property type="entry name" value="beta-beta-alpha zinc fingers"/>
    <property type="match status" value="1"/>
</dbReference>
<protein>
    <recommendedName>
        <fullName evidence="3">C2H2-type domain-containing protein</fullName>
    </recommendedName>
</protein>
<reference evidence="4 5" key="1">
    <citation type="journal article" date="2024" name="Commun. Biol.">
        <title>Comparative genomic analysis of thermophilic fungi reveals convergent evolutionary adaptations and gene losses.</title>
        <authorList>
            <person name="Steindorff A.S."/>
            <person name="Aguilar-Pontes M.V."/>
            <person name="Robinson A.J."/>
            <person name="Andreopoulos B."/>
            <person name="LaButti K."/>
            <person name="Kuo A."/>
            <person name="Mondo S."/>
            <person name="Riley R."/>
            <person name="Otillar R."/>
            <person name="Haridas S."/>
            <person name="Lipzen A."/>
            <person name="Grimwood J."/>
            <person name="Schmutz J."/>
            <person name="Clum A."/>
            <person name="Reid I.D."/>
            <person name="Moisan M.C."/>
            <person name="Butler G."/>
            <person name="Nguyen T.T.M."/>
            <person name="Dewar K."/>
            <person name="Conant G."/>
            <person name="Drula E."/>
            <person name="Henrissat B."/>
            <person name="Hansel C."/>
            <person name="Singer S."/>
            <person name="Hutchinson M.I."/>
            <person name="de Vries R.P."/>
            <person name="Natvig D.O."/>
            <person name="Powell A.J."/>
            <person name="Tsang A."/>
            <person name="Grigoriev I.V."/>
        </authorList>
    </citation>
    <scope>NUCLEOTIDE SEQUENCE [LARGE SCALE GENOMIC DNA]</scope>
    <source>
        <strain evidence="4 5">ATCC 24622</strain>
    </source>
</reference>
<keyword evidence="1" id="KW-0863">Zinc-finger</keyword>
<evidence type="ECO:0000313" key="4">
    <source>
        <dbReference type="EMBL" id="KAL1838163.1"/>
    </source>
</evidence>
<evidence type="ECO:0000259" key="3">
    <source>
        <dbReference type="PROSITE" id="PS50157"/>
    </source>
</evidence>
<gene>
    <name evidence="4" type="ORF">VTK73DRAFT_4448</name>
</gene>
<organism evidence="4 5">
    <name type="scientific">Phialemonium thermophilum</name>
    <dbReference type="NCBI Taxonomy" id="223376"/>
    <lineage>
        <taxon>Eukaryota</taxon>
        <taxon>Fungi</taxon>
        <taxon>Dikarya</taxon>
        <taxon>Ascomycota</taxon>
        <taxon>Pezizomycotina</taxon>
        <taxon>Sordariomycetes</taxon>
        <taxon>Sordariomycetidae</taxon>
        <taxon>Cephalothecales</taxon>
        <taxon>Cephalothecaceae</taxon>
        <taxon>Phialemonium</taxon>
    </lineage>
</organism>
<sequence>MLSPPDTTDSHLPSGALSCPQCDRSFSRPSHLNRHRLTHLPRMCSCATCASPTTSTWPPRTPTRSPATAASARS</sequence>
<feature type="region of interest" description="Disordered" evidence="2">
    <location>
        <begin position="50"/>
        <end position="74"/>
    </location>
</feature>
<dbReference type="Proteomes" id="UP001586593">
    <property type="component" value="Unassembled WGS sequence"/>
</dbReference>
<dbReference type="SMART" id="SM00355">
    <property type="entry name" value="ZnF_C2H2"/>
    <property type="match status" value="1"/>
</dbReference>
<keyword evidence="5" id="KW-1185">Reference proteome</keyword>
<keyword evidence="1" id="KW-0862">Zinc</keyword>
<dbReference type="InterPro" id="IPR013087">
    <property type="entry name" value="Znf_C2H2_type"/>
</dbReference>
<dbReference type="Gene3D" id="3.30.160.60">
    <property type="entry name" value="Classic Zinc Finger"/>
    <property type="match status" value="1"/>
</dbReference>
<comment type="caution">
    <text evidence="4">The sequence shown here is derived from an EMBL/GenBank/DDBJ whole genome shotgun (WGS) entry which is preliminary data.</text>
</comment>
<dbReference type="PROSITE" id="PS00028">
    <property type="entry name" value="ZINC_FINGER_C2H2_1"/>
    <property type="match status" value="1"/>
</dbReference>
<name>A0ABR3V8L8_9PEZI</name>
<accession>A0ABR3V8L8</accession>
<dbReference type="PROSITE" id="PS50157">
    <property type="entry name" value="ZINC_FINGER_C2H2_2"/>
    <property type="match status" value="1"/>
</dbReference>
<proteinExistence type="predicted"/>